<keyword evidence="2" id="KW-0732">Signal</keyword>
<sequence length="86" mass="8588">MKLLMTILCFAALGLFESAAAQTAQPNSSAAQTPPEEKGQPQPQGWTGPINTGSGGAPAESPQGQSPPGMQPAPEGSSKVTTAPAK</sequence>
<feature type="compositionally biased region" description="Low complexity" evidence="1">
    <location>
        <begin position="61"/>
        <end position="74"/>
    </location>
</feature>
<feature type="signal peptide" evidence="2">
    <location>
        <begin position="1"/>
        <end position="21"/>
    </location>
</feature>
<dbReference type="EMBL" id="VLKL01000017">
    <property type="protein sequence ID" value="TWH99632.1"/>
    <property type="molecule type" value="Genomic_DNA"/>
</dbReference>
<protein>
    <submittedName>
        <fullName evidence="3">Uncharacterized protein</fullName>
    </submittedName>
</protein>
<dbReference type="Proteomes" id="UP000317176">
    <property type="component" value="Unassembled WGS sequence"/>
</dbReference>
<comment type="caution">
    <text evidence="3">The sequence shown here is derived from an EMBL/GenBank/DDBJ whole genome shotgun (WGS) entry which is preliminary data.</text>
</comment>
<dbReference type="AlphaFoldDB" id="A0A562KW70"/>
<feature type="region of interest" description="Disordered" evidence="1">
    <location>
        <begin position="20"/>
        <end position="86"/>
    </location>
</feature>
<gene>
    <name evidence="3" type="ORF">IQ17_05350</name>
</gene>
<proteinExistence type="predicted"/>
<evidence type="ECO:0000313" key="3">
    <source>
        <dbReference type="EMBL" id="TWH99632.1"/>
    </source>
</evidence>
<evidence type="ECO:0000313" key="4">
    <source>
        <dbReference type="Proteomes" id="UP000317176"/>
    </source>
</evidence>
<evidence type="ECO:0000256" key="1">
    <source>
        <dbReference type="SAM" id="MobiDB-lite"/>
    </source>
</evidence>
<feature type="chain" id="PRO_5021821285" evidence="2">
    <location>
        <begin position="22"/>
        <end position="86"/>
    </location>
</feature>
<feature type="compositionally biased region" description="Polar residues" evidence="1">
    <location>
        <begin position="20"/>
        <end position="31"/>
    </location>
</feature>
<keyword evidence="4" id="KW-1185">Reference proteome</keyword>
<name>A0A562KW70_9BRAD</name>
<organism evidence="3 4">
    <name type="scientific">Bradyrhizobium daqingense</name>
    <dbReference type="NCBI Taxonomy" id="993502"/>
    <lineage>
        <taxon>Bacteria</taxon>
        <taxon>Pseudomonadati</taxon>
        <taxon>Pseudomonadota</taxon>
        <taxon>Alphaproteobacteria</taxon>
        <taxon>Hyphomicrobiales</taxon>
        <taxon>Nitrobacteraceae</taxon>
        <taxon>Bradyrhizobium</taxon>
    </lineage>
</organism>
<evidence type="ECO:0000256" key="2">
    <source>
        <dbReference type="SAM" id="SignalP"/>
    </source>
</evidence>
<reference evidence="3 4" key="1">
    <citation type="journal article" date="2015" name="Stand. Genomic Sci.">
        <title>Genomic Encyclopedia of Bacterial and Archaeal Type Strains, Phase III: the genomes of soil and plant-associated and newly described type strains.</title>
        <authorList>
            <person name="Whitman W.B."/>
            <person name="Woyke T."/>
            <person name="Klenk H.P."/>
            <person name="Zhou Y."/>
            <person name="Lilburn T.G."/>
            <person name="Beck B.J."/>
            <person name="De Vos P."/>
            <person name="Vandamme P."/>
            <person name="Eisen J.A."/>
            <person name="Garrity G."/>
            <person name="Hugenholtz P."/>
            <person name="Kyrpides N.C."/>
        </authorList>
    </citation>
    <scope>NUCLEOTIDE SEQUENCE [LARGE SCALE GENOMIC DNA]</scope>
    <source>
        <strain evidence="3 4">CGMCC 1.10947</strain>
    </source>
</reference>
<accession>A0A562KW70</accession>